<comment type="caution">
    <text evidence="1">The sequence shown here is derived from an EMBL/GenBank/DDBJ whole genome shotgun (WGS) entry which is preliminary data.</text>
</comment>
<name>A0A843XLD6_COLES</name>
<dbReference type="Proteomes" id="UP000652761">
    <property type="component" value="Unassembled WGS sequence"/>
</dbReference>
<keyword evidence="2" id="KW-1185">Reference proteome</keyword>
<organism evidence="1 2">
    <name type="scientific">Colocasia esculenta</name>
    <name type="common">Wild taro</name>
    <name type="synonym">Arum esculentum</name>
    <dbReference type="NCBI Taxonomy" id="4460"/>
    <lineage>
        <taxon>Eukaryota</taxon>
        <taxon>Viridiplantae</taxon>
        <taxon>Streptophyta</taxon>
        <taxon>Embryophyta</taxon>
        <taxon>Tracheophyta</taxon>
        <taxon>Spermatophyta</taxon>
        <taxon>Magnoliopsida</taxon>
        <taxon>Liliopsida</taxon>
        <taxon>Araceae</taxon>
        <taxon>Aroideae</taxon>
        <taxon>Colocasieae</taxon>
        <taxon>Colocasia</taxon>
    </lineage>
</organism>
<sequence>MVLVLFQCGPVSPSHCPTLRWFWSHIGRSGVGPQFGQTTVVVGVLCRHPTAISLTRSLVSFVVAPVGVVPDLVECPRCRLVLLVDPQPCGGLRWSCLW</sequence>
<evidence type="ECO:0000313" key="2">
    <source>
        <dbReference type="Proteomes" id="UP000652761"/>
    </source>
</evidence>
<dbReference type="AlphaFoldDB" id="A0A843XLD6"/>
<gene>
    <name evidence="1" type="ORF">Taro_052888</name>
</gene>
<dbReference type="EMBL" id="NMUH01009289">
    <property type="protein sequence ID" value="MQM19875.1"/>
    <property type="molecule type" value="Genomic_DNA"/>
</dbReference>
<proteinExistence type="predicted"/>
<reference evidence="1" key="1">
    <citation type="submission" date="2017-07" db="EMBL/GenBank/DDBJ databases">
        <title>Taro Niue Genome Assembly and Annotation.</title>
        <authorList>
            <person name="Atibalentja N."/>
            <person name="Keating K."/>
            <person name="Fields C.J."/>
        </authorList>
    </citation>
    <scope>NUCLEOTIDE SEQUENCE</scope>
    <source>
        <strain evidence="1">Niue_2</strain>
        <tissue evidence="1">Leaf</tissue>
    </source>
</reference>
<evidence type="ECO:0000313" key="1">
    <source>
        <dbReference type="EMBL" id="MQM19875.1"/>
    </source>
</evidence>
<protein>
    <submittedName>
        <fullName evidence="1">Uncharacterized protein</fullName>
    </submittedName>
</protein>
<accession>A0A843XLD6</accession>